<sequence>MPLIVQKFGGTSVGNIERIKNVAKKVKKAVDEGNKVVVVSSAMTGETDRLISLTRELSNRPDPREQDMVVSTGEQVAIGLLAIALKELGINAVSLTGWQVPIITDNAYTKARILKIDTHRIHKELDEGKVVIVAGFQGVTEYGDITTLGRGGSDTTAVALAAALKADVCEIYTDVTGVFTADPRIVSSAKKIPVISYEEMMEMASLGSKVMQIRSVEFGAKYGVKIHVRSSFVDEEGTWIMEENEEMERVAVRGISHELKESKITVVGVPDKPGIAAKLFKALGDKNIVVDMIVQNVSHQGFTDISFTVNKTDADYAEEIAREVAKEVGAKDVERNDKIAKISVVGLGMKTHAGVAAKMFETLYKEGINIYAISTSEIKISCLIDEKYAELAVRALHEAFIENMETEIQYD</sequence>
<evidence type="ECO:0000256" key="9">
    <source>
        <dbReference type="ARBA" id="ARBA00022840"/>
    </source>
</evidence>
<dbReference type="SUPFAM" id="SSF55021">
    <property type="entry name" value="ACT-like"/>
    <property type="match status" value="2"/>
</dbReference>
<evidence type="ECO:0000256" key="4">
    <source>
        <dbReference type="ARBA" id="ARBA00010122"/>
    </source>
</evidence>
<keyword evidence="8 13" id="KW-0418">Kinase</keyword>
<comment type="similarity">
    <text evidence="4 13">Belongs to the aspartokinase family.</text>
</comment>
<keyword evidence="6 13" id="KW-0808">Transferase</keyword>
<feature type="binding site" evidence="12">
    <location>
        <position position="47"/>
    </location>
    <ligand>
        <name>substrate</name>
    </ligand>
</feature>
<evidence type="ECO:0000256" key="1">
    <source>
        <dbReference type="ARBA" id="ARBA00004766"/>
    </source>
</evidence>
<dbReference type="InterPro" id="IPR002912">
    <property type="entry name" value="ACT_dom"/>
</dbReference>
<feature type="binding site" evidence="12">
    <location>
        <position position="184"/>
    </location>
    <ligand>
        <name>ATP</name>
        <dbReference type="ChEBI" id="CHEBI:30616"/>
    </ligand>
</feature>
<dbReference type="Proteomes" id="UP001157947">
    <property type="component" value="Unassembled WGS sequence"/>
</dbReference>
<keyword evidence="9 12" id="KW-0067">ATP-binding</keyword>
<evidence type="ECO:0000313" key="17">
    <source>
        <dbReference type="Proteomes" id="UP001157947"/>
    </source>
</evidence>
<dbReference type="FunFam" id="3.30.2130.10:FF:000002">
    <property type="entry name" value="Aspartokinase"/>
    <property type="match status" value="1"/>
</dbReference>
<gene>
    <name evidence="16" type="ORF">SAMN06264868_101165</name>
</gene>
<dbReference type="EC" id="2.7.2.4" evidence="13"/>
<evidence type="ECO:0000259" key="15">
    <source>
        <dbReference type="PROSITE" id="PS51671"/>
    </source>
</evidence>
<evidence type="ECO:0000256" key="3">
    <source>
        <dbReference type="ARBA" id="ARBA00005139"/>
    </source>
</evidence>
<evidence type="ECO:0000256" key="5">
    <source>
        <dbReference type="ARBA" id="ARBA00022605"/>
    </source>
</evidence>
<dbReference type="InterPro" id="IPR001341">
    <property type="entry name" value="Asp_kinase"/>
</dbReference>
<dbReference type="InterPro" id="IPR045865">
    <property type="entry name" value="ACT-like_dom_sf"/>
</dbReference>
<comment type="catalytic activity">
    <reaction evidence="11 13">
        <text>L-aspartate + ATP = 4-phospho-L-aspartate + ADP</text>
        <dbReference type="Rhea" id="RHEA:23776"/>
        <dbReference type="ChEBI" id="CHEBI:29991"/>
        <dbReference type="ChEBI" id="CHEBI:30616"/>
        <dbReference type="ChEBI" id="CHEBI:57535"/>
        <dbReference type="ChEBI" id="CHEBI:456216"/>
        <dbReference type="EC" id="2.7.2.4"/>
    </reaction>
</comment>
<dbReference type="NCBIfam" id="NF005155">
    <property type="entry name" value="PRK06635.1-4"/>
    <property type="match status" value="1"/>
</dbReference>
<comment type="pathway">
    <text evidence="3 14">Amino-acid biosynthesis; L-threonine biosynthesis; L-threonine from L-aspartate: step 1/5.</text>
</comment>
<dbReference type="InterPro" id="IPR041740">
    <property type="entry name" value="AKii-LysC-BS"/>
</dbReference>
<comment type="pathway">
    <text evidence="1 14">Amino-acid biosynthesis; L-lysine biosynthesis via DAP pathway; (S)-tetrahydrodipicolinate from L-aspartate: step 1/4.</text>
</comment>
<feature type="binding site" evidence="12">
    <location>
        <position position="74"/>
    </location>
    <ligand>
        <name>substrate</name>
    </ligand>
</feature>
<evidence type="ECO:0000256" key="6">
    <source>
        <dbReference type="ARBA" id="ARBA00022679"/>
    </source>
</evidence>
<evidence type="ECO:0000256" key="13">
    <source>
        <dbReference type="RuleBase" id="RU003448"/>
    </source>
</evidence>
<dbReference type="PRINTS" id="PR00474">
    <property type="entry name" value="GLU5KINASE"/>
</dbReference>
<dbReference type="InterPro" id="IPR036393">
    <property type="entry name" value="AceGlu_kinase-like_sf"/>
</dbReference>
<evidence type="ECO:0000313" key="16">
    <source>
        <dbReference type="EMBL" id="SMP00738.1"/>
    </source>
</evidence>
<organism evidence="16 17">
    <name type="scientific">Venenivibrio stagnispumantis</name>
    <dbReference type="NCBI Taxonomy" id="407998"/>
    <lineage>
        <taxon>Bacteria</taxon>
        <taxon>Pseudomonadati</taxon>
        <taxon>Aquificota</taxon>
        <taxon>Aquificia</taxon>
        <taxon>Aquificales</taxon>
        <taxon>Hydrogenothermaceae</taxon>
        <taxon>Venenivibrio</taxon>
    </lineage>
</organism>
<keyword evidence="5 14" id="KW-0028">Amino-acid biosynthesis</keyword>
<keyword evidence="10" id="KW-0457">Lysine biosynthesis</keyword>
<dbReference type="GO" id="GO:0005829">
    <property type="term" value="C:cytosol"/>
    <property type="evidence" value="ECO:0007669"/>
    <property type="project" value="TreeGrafter"/>
</dbReference>
<dbReference type="PANTHER" id="PTHR21499:SF3">
    <property type="entry name" value="ASPARTOKINASE"/>
    <property type="match status" value="1"/>
</dbReference>
<dbReference type="InterPro" id="IPR054352">
    <property type="entry name" value="ACT_Aspartokinase"/>
</dbReference>
<dbReference type="CDD" id="cd04923">
    <property type="entry name" value="ACT_AK-LysC-DapG-like_2"/>
    <property type="match status" value="1"/>
</dbReference>
<accession>A0AA46ACU3</accession>
<dbReference type="Gene3D" id="3.30.2130.10">
    <property type="entry name" value="VC0802-like"/>
    <property type="match status" value="1"/>
</dbReference>
<name>A0AA46ACU3_9AQUI</name>
<dbReference type="InterPro" id="IPR005260">
    <property type="entry name" value="Asp_kin_monofn"/>
</dbReference>
<feature type="domain" description="ACT" evidence="15">
    <location>
        <begin position="264"/>
        <end position="338"/>
    </location>
</feature>
<dbReference type="FunFam" id="3.40.1160.10:FF:000002">
    <property type="entry name" value="Aspartokinase"/>
    <property type="match status" value="1"/>
</dbReference>
<keyword evidence="7 12" id="KW-0547">Nucleotide-binding</keyword>
<evidence type="ECO:0000256" key="14">
    <source>
        <dbReference type="RuleBase" id="RU004249"/>
    </source>
</evidence>
<reference evidence="16" key="1">
    <citation type="submission" date="2017-05" db="EMBL/GenBank/DDBJ databases">
        <authorList>
            <person name="Varghese N."/>
            <person name="Submissions S."/>
        </authorList>
    </citation>
    <scope>NUCLEOTIDE SEQUENCE</scope>
    <source>
        <strain evidence="16">DSM 18763</strain>
    </source>
</reference>
<evidence type="ECO:0000256" key="8">
    <source>
        <dbReference type="ARBA" id="ARBA00022777"/>
    </source>
</evidence>
<dbReference type="PANTHER" id="PTHR21499">
    <property type="entry name" value="ASPARTATE KINASE"/>
    <property type="match status" value="1"/>
</dbReference>
<dbReference type="CDD" id="cd04913">
    <property type="entry name" value="ACT_AKii-LysC-BS-like_1"/>
    <property type="match status" value="1"/>
</dbReference>
<dbReference type="EMBL" id="FXTX01000001">
    <property type="protein sequence ID" value="SMP00738.1"/>
    <property type="molecule type" value="Genomic_DNA"/>
</dbReference>
<dbReference type="Gene3D" id="3.40.1160.10">
    <property type="entry name" value="Acetylglutamate kinase-like"/>
    <property type="match status" value="1"/>
</dbReference>
<evidence type="ECO:0000256" key="10">
    <source>
        <dbReference type="ARBA" id="ARBA00023154"/>
    </source>
</evidence>
<dbReference type="AlphaFoldDB" id="A0AA46ACU3"/>
<proteinExistence type="inferred from homology"/>
<dbReference type="SUPFAM" id="SSF53633">
    <property type="entry name" value="Carbamate kinase-like"/>
    <property type="match status" value="1"/>
</dbReference>
<evidence type="ECO:0000256" key="2">
    <source>
        <dbReference type="ARBA" id="ARBA00004986"/>
    </source>
</evidence>
<dbReference type="PIRSF" id="PIRSF000726">
    <property type="entry name" value="Asp_kin"/>
    <property type="match status" value="1"/>
</dbReference>
<dbReference type="PROSITE" id="PS00324">
    <property type="entry name" value="ASPARTOKINASE"/>
    <property type="match status" value="1"/>
</dbReference>
<feature type="domain" description="ACT" evidence="15">
    <location>
        <begin position="344"/>
        <end position="411"/>
    </location>
</feature>
<dbReference type="NCBIfam" id="TIGR00656">
    <property type="entry name" value="asp_kin_monofn"/>
    <property type="match status" value="1"/>
</dbReference>
<dbReference type="PROSITE" id="PS51671">
    <property type="entry name" value="ACT"/>
    <property type="match status" value="2"/>
</dbReference>
<dbReference type="GO" id="GO:0009090">
    <property type="term" value="P:homoserine biosynthetic process"/>
    <property type="evidence" value="ECO:0007669"/>
    <property type="project" value="TreeGrafter"/>
</dbReference>
<dbReference type="GO" id="GO:0005524">
    <property type="term" value="F:ATP binding"/>
    <property type="evidence" value="ECO:0007669"/>
    <property type="project" value="UniProtKB-KW"/>
</dbReference>
<dbReference type="CDD" id="cd04261">
    <property type="entry name" value="AAK_AKii-LysC-BS"/>
    <property type="match status" value="1"/>
</dbReference>
<protein>
    <recommendedName>
        <fullName evidence="13">Aspartokinase</fullName>
        <ecNumber evidence="13">2.7.2.4</ecNumber>
    </recommendedName>
</protein>
<feature type="binding site" evidence="12">
    <location>
        <begin position="7"/>
        <end position="10"/>
    </location>
    <ligand>
        <name>ATP</name>
        <dbReference type="ChEBI" id="CHEBI:30616"/>
    </ligand>
</feature>
<comment type="caution">
    <text evidence="16">The sequence shown here is derived from an EMBL/GenBank/DDBJ whole genome shotgun (WGS) entry which is preliminary data.</text>
</comment>
<comment type="pathway">
    <text evidence="2 14">Amino-acid biosynthesis; L-methionine biosynthesis via de novo pathway; L-homoserine from L-aspartate: step 1/3.</text>
</comment>
<evidence type="ECO:0000256" key="7">
    <source>
        <dbReference type="ARBA" id="ARBA00022741"/>
    </source>
</evidence>
<dbReference type="InterPro" id="IPR018042">
    <property type="entry name" value="Aspartate_kinase_CS"/>
</dbReference>
<dbReference type="GO" id="GO:0009089">
    <property type="term" value="P:lysine biosynthetic process via diaminopimelate"/>
    <property type="evidence" value="ECO:0007669"/>
    <property type="project" value="InterPro"/>
</dbReference>
<dbReference type="InterPro" id="IPR001057">
    <property type="entry name" value="Glu/AcGlu_kinase"/>
</dbReference>
<dbReference type="InterPro" id="IPR001048">
    <property type="entry name" value="Asp/Glu/Uridylate_kinase"/>
</dbReference>
<feature type="binding site" evidence="12">
    <location>
        <begin position="209"/>
        <end position="210"/>
    </location>
    <ligand>
        <name>ATP</name>
        <dbReference type="ChEBI" id="CHEBI:30616"/>
    </ligand>
</feature>
<keyword evidence="17" id="KW-1185">Reference proteome</keyword>
<evidence type="ECO:0000256" key="11">
    <source>
        <dbReference type="ARBA" id="ARBA00047872"/>
    </source>
</evidence>
<dbReference type="Pfam" id="PF22468">
    <property type="entry name" value="ACT_9"/>
    <property type="match status" value="2"/>
</dbReference>
<dbReference type="RefSeq" id="WP_265133620.1">
    <property type="nucleotide sequence ID" value="NZ_FXTX01000001.1"/>
</dbReference>
<dbReference type="NCBIfam" id="TIGR00657">
    <property type="entry name" value="asp_kinases"/>
    <property type="match status" value="1"/>
</dbReference>
<dbReference type="NCBIfam" id="NF005154">
    <property type="entry name" value="PRK06635.1-2"/>
    <property type="match status" value="1"/>
</dbReference>
<dbReference type="GO" id="GO:0004072">
    <property type="term" value="F:aspartate kinase activity"/>
    <property type="evidence" value="ECO:0007669"/>
    <property type="project" value="UniProtKB-EC"/>
</dbReference>
<evidence type="ECO:0000256" key="12">
    <source>
        <dbReference type="PIRSR" id="PIRSR000726-1"/>
    </source>
</evidence>
<dbReference type="Pfam" id="PF00696">
    <property type="entry name" value="AA_kinase"/>
    <property type="match status" value="1"/>
</dbReference>
<feature type="binding site" evidence="12">
    <location>
        <begin position="173"/>
        <end position="174"/>
    </location>
    <ligand>
        <name>ATP</name>
        <dbReference type="ChEBI" id="CHEBI:30616"/>
    </ligand>
</feature>